<dbReference type="KEGG" id="dae:Dtox_2452"/>
<dbReference type="RefSeq" id="WP_015757962.1">
    <property type="nucleotide sequence ID" value="NC_013216.1"/>
</dbReference>
<organism evidence="1 2">
    <name type="scientific">Desulfofarcimen acetoxidans (strain ATCC 49208 / DSM 771 / KCTC 5769 / VKM B-1644 / 5575)</name>
    <name type="common">Desulfotomaculum acetoxidans</name>
    <dbReference type="NCBI Taxonomy" id="485916"/>
    <lineage>
        <taxon>Bacteria</taxon>
        <taxon>Bacillati</taxon>
        <taxon>Bacillota</taxon>
        <taxon>Clostridia</taxon>
        <taxon>Eubacteriales</taxon>
        <taxon>Peptococcaceae</taxon>
        <taxon>Desulfofarcimen</taxon>
    </lineage>
</organism>
<accession>C8W0K6</accession>
<dbReference type="AlphaFoldDB" id="C8W0K6"/>
<gene>
    <name evidence="1" type="ordered locus">Dtox_2452</name>
</gene>
<dbReference type="OrthoDB" id="9813719at2"/>
<evidence type="ECO:0000313" key="1">
    <source>
        <dbReference type="EMBL" id="ACV63261.1"/>
    </source>
</evidence>
<dbReference type="Proteomes" id="UP000002217">
    <property type="component" value="Chromosome"/>
</dbReference>
<reference evidence="1 2" key="1">
    <citation type="journal article" date="2009" name="Stand. Genomic Sci.">
        <title>Complete genome sequence of Desulfotomaculum acetoxidans type strain (5575).</title>
        <authorList>
            <person name="Spring S."/>
            <person name="Lapidus A."/>
            <person name="Schroder M."/>
            <person name="Gleim D."/>
            <person name="Sims D."/>
            <person name="Meincke L."/>
            <person name="Glavina Del Rio T."/>
            <person name="Tice H."/>
            <person name="Copeland A."/>
            <person name="Cheng J.F."/>
            <person name="Lucas S."/>
            <person name="Chen F."/>
            <person name="Nolan M."/>
            <person name="Bruce D."/>
            <person name="Goodwin L."/>
            <person name="Pitluck S."/>
            <person name="Ivanova N."/>
            <person name="Mavromatis K."/>
            <person name="Mikhailova N."/>
            <person name="Pati A."/>
            <person name="Chen A."/>
            <person name="Palaniappan K."/>
            <person name="Land M."/>
            <person name="Hauser L."/>
            <person name="Chang Y.J."/>
            <person name="Jeffries C.D."/>
            <person name="Chain P."/>
            <person name="Saunders E."/>
            <person name="Brettin T."/>
            <person name="Detter J.C."/>
            <person name="Goker M."/>
            <person name="Bristow J."/>
            <person name="Eisen J.A."/>
            <person name="Markowitz V."/>
            <person name="Hugenholtz P."/>
            <person name="Kyrpides N.C."/>
            <person name="Klenk H.P."/>
            <person name="Han C."/>
        </authorList>
    </citation>
    <scope>NUCLEOTIDE SEQUENCE [LARGE SCALE GENOMIC DNA]</scope>
    <source>
        <strain evidence="2">ATCC 49208 / DSM 771 / VKM B-1644</strain>
    </source>
</reference>
<sequence length="177" mass="19643">MINNIGHLETPSLPDKTKKYTVVHFFAGIGGGALGMQKSMVEYRGLLGKFETIVGIDCDREACQDFEMITGVPAACIDLFSRKDYIAYHGHEPPLGWQEATAEDIRNATRGIYPSVIFMSPPCKGFSGLLPEKTSKTEKYQALNRLTIRGLELIFELSNTPIWVTPVLSESKELTLT</sequence>
<proteinExistence type="predicted"/>
<evidence type="ECO:0008006" key="3">
    <source>
        <dbReference type="Google" id="ProtNLM"/>
    </source>
</evidence>
<protein>
    <recommendedName>
        <fullName evidence="3">DNA (cytosine-5-)-methyltransferase</fullName>
    </recommendedName>
</protein>
<name>C8W0K6_DESAS</name>
<dbReference type="EMBL" id="CP001720">
    <property type="protein sequence ID" value="ACV63261.1"/>
    <property type="molecule type" value="Genomic_DNA"/>
</dbReference>
<evidence type="ECO:0000313" key="2">
    <source>
        <dbReference type="Proteomes" id="UP000002217"/>
    </source>
</evidence>
<dbReference type="SUPFAM" id="SSF53335">
    <property type="entry name" value="S-adenosyl-L-methionine-dependent methyltransferases"/>
    <property type="match status" value="1"/>
</dbReference>
<dbReference type="InterPro" id="IPR029063">
    <property type="entry name" value="SAM-dependent_MTases_sf"/>
</dbReference>
<dbReference type="HOGENOM" id="CLU_1515526_0_0_9"/>
<dbReference type="STRING" id="485916.Dtox_2452"/>
<dbReference type="eggNOG" id="COG0270">
    <property type="taxonomic scope" value="Bacteria"/>
</dbReference>
<keyword evidence="2" id="KW-1185">Reference proteome</keyword>
<dbReference type="Gene3D" id="3.40.50.150">
    <property type="entry name" value="Vaccinia Virus protein VP39"/>
    <property type="match status" value="1"/>
</dbReference>